<evidence type="ECO:0000313" key="2">
    <source>
        <dbReference type="EMBL" id="KAF2280999.1"/>
    </source>
</evidence>
<keyword evidence="3" id="KW-1185">Reference proteome</keyword>
<gene>
    <name evidence="2" type="ORF">EI97DRAFT_17934</name>
</gene>
<dbReference type="Proteomes" id="UP000800097">
    <property type="component" value="Unassembled WGS sequence"/>
</dbReference>
<evidence type="ECO:0000256" key="1">
    <source>
        <dbReference type="SAM" id="SignalP"/>
    </source>
</evidence>
<name>A0A6A6K0Y5_WESOR</name>
<dbReference type="RefSeq" id="XP_033658536.1">
    <property type="nucleotide sequence ID" value="XM_033793495.1"/>
</dbReference>
<sequence length="187" mass="22692">MKRSKRTRVLILTLLLLCMHHLLHPSMILYPCPYPTCKNPLHLKPLIDEYPPLYIKRRHHNRLPCCEWCHAWRERDTQLARDLNNAHGPFARHPLLREIKRLYPAIHLFYQNTNTRWADMDDIRNVAYWVDEVSMLVFECWRMAPTRYPECRQLAQRLRDMAHGLQTNPHRELYFTMPMPRPSLTWE</sequence>
<protein>
    <submittedName>
        <fullName evidence="2">Uncharacterized protein</fullName>
    </submittedName>
</protein>
<feature type="signal peptide" evidence="1">
    <location>
        <begin position="1"/>
        <end position="25"/>
    </location>
</feature>
<proteinExistence type="predicted"/>
<feature type="chain" id="PRO_5025621874" evidence="1">
    <location>
        <begin position="26"/>
        <end position="187"/>
    </location>
</feature>
<dbReference type="AlphaFoldDB" id="A0A6A6K0Y5"/>
<dbReference type="GeneID" id="54546670"/>
<dbReference type="EMBL" id="ML986484">
    <property type="protein sequence ID" value="KAF2280999.1"/>
    <property type="molecule type" value="Genomic_DNA"/>
</dbReference>
<reference evidence="2" key="1">
    <citation type="journal article" date="2020" name="Stud. Mycol.">
        <title>101 Dothideomycetes genomes: a test case for predicting lifestyles and emergence of pathogens.</title>
        <authorList>
            <person name="Haridas S."/>
            <person name="Albert R."/>
            <person name="Binder M."/>
            <person name="Bloem J."/>
            <person name="Labutti K."/>
            <person name="Salamov A."/>
            <person name="Andreopoulos B."/>
            <person name="Baker S."/>
            <person name="Barry K."/>
            <person name="Bills G."/>
            <person name="Bluhm B."/>
            <person name="Cannon C."/>
            <person name="Castanera R."/>
            <person name="Culley D."/>
            <person name="Daum C."/>
            <person name="Ezra D."/>
            <person name="Gonzalez J."/>
            <person name="Henrissat B."/>
            <person name="Kuo A."/>
            <person name="Liang C."/>
            <person name="Lipzen A."/>
            <person name="Lutzoni F."/>
            <person name="Magnuson J."/>
            <person name="Mondo S."/>
            <person name="Nolan M."/>
            <person name="Ohm R."/>
            <person name="Pangilinan J."/>
            <person name="Park H.-J."/>
            <person name="Ramirez L."/>
            <person name="Alfaro M."/>
            <person name="Sun H."/>
            <person name="Tritt A."/>
            <person name="Yoshinaga Y."/>
            <person name="Zwiers L.-H."/>
            <person name="Turgeon B."/>
            <person name="Goodwin S."/>
            <person name="Spatafora J."/>
            <person name="Crous P."/>
            <person name="Grigoriev I."/>
        </authorList>
    </citation>
    <scope>NUCLEOTIDE SEQUENCE</scope>
    <source>
        <strain evidence="2">CBS 379.55</strain>
    </source>
</reference>
<accession>A0A6A6K0Y5</accession>
<evidence type="ECO:0000313" key="3">
    <source>
        <dbReference type="Proteomes" id="UP000800097"/>
    </source>
</evidence>
<organism evidence="2 3">
    <name type="scientific">Westerdykella ornata</name>
    <dbReference type="NCBI Taxonomy" id="318751"/>
    <lineage>
        <taxon>Eukaryota</taxon>
        <taxon>Fungi</taxon>
        <taxon>Dikarya</taxon>
        <taxon>Ascomycota</taxon>
        <taxon>Pezizomycotina</taxon>
        <taxon>Dothideomycetes</taxon>
        <taxon>Pleosporomycetidae</taxon>
        <taxon>Pleosporales</taxon>
        <taxon>Sporormiaceae</taxon>
        <taxon>Westerdykella</taxon>
    </lineage>
</organism>
<keyword evidence="1" id="KW-0732">Signal</keyword>